<feature type="modified residue" description="Phosphohistidine" evidence="6">
    <location>
        <position position="46"/>
    </location>
</feature>
<proteinExistence type="predicted"/>
<evidence type="ECO:0000259" key="8">
    <source>
        <dbReference type="PROSITE" id="PS50109"/>
    </source>
</evidence>
<dbReference type="STRING" id="351605.Gura_0721"/>
<dbReference type="Gene3D" id="1.10.287.560">
    <property type="entry name" value="Histidine kinase CheA-like, homodimeric domain"/>
    <property type="match status" value="1"/>
</dbReference>
<keyword evidence="5 11" id="KW-0418">Kinase</keyword>
<dbReference type="SMART" id="SM00387">
    <property type="entry name" value="HATPase_c"/>
    <property type="match status" value="1"/>
</dbReference>
<dbReference type="FunFam" id="3.30.565.10:FF:000016">
    <property type="entry name" value="Chemotaxis protein CheA, putative"/>
    <property type="match status" value="1"/>
</dbReference>
<name>A5GBW4_GEOUR</name>
<evidence type="ECO:0000256" key="6">
    <source>
        <dbReference type="PROSITE-ProRule" id="PRU00110"/>
    </source>
</evidence>
<dbReference type="Gene3D" id="3.30.565.10">
    <property type="entry name" value="Histidine kinase-like ATPase, C-terminal domain"/>
    <property type="match status" value="1"/>
</dbReference>
<dbReference type="PRINTS" id="PR00344">
    <property type="entry name" value="BCTRLSENSOR"/>
</dbReference>
<dbReference type="InterPro" id="IPR036890">
    <property type="entry name" value="HATPase_C_sf"/>
</dbReference>
<dbReference type="InterPro" id="IPR037006">
    <property type="entry name" value="CheA-like_homodim_sf"/>
</dbReference>
<keyword evidence="12" id="KW-1185">Reference proteome</keyword>
<evidence type="ECO:0000259" key="9">
    <source>
        <dbReference type="PROSITE" id="PS50851"/>
    </source>
</evidence>
<accession>A5GBW4</accession>
<dbReference type="SUPFAM" id="SSF50341">
    <property type="entry name" value="CheW-like"/>
    <property type="match status" value="1"/>
</dbReference>
<dbReference type="CDD" id="cd16916">
    <property type="entry name" value="HATPase_CheA-like"/>
    <property type="match status" value="1"/>
</dbReference>
<dbReference type="SMART" id="SM01231">
    <property type="entry name" value="H-kinase_dim"/>
    <property type="match status" value="1"/>
</dbReference>
<evidence type="ECO:0000256" key="3">
    <source>
        <dbReference type="ARBA" id="ARBA00022553"/>
    </source>
</evidence>
<dbReference type="SUPFAM" id="SSF47384">
    <property type="entry name" value="Homodimeric domain of signal transducing histidine kinase"/>
    <property type="match status" value="1"/>
</dbReference>
<evidence type="ECO:0000256" key="4">
    <source>
        <dbReference type="ARBA" id="ARBA00022679"/>
    </source>
</evidence>
<dbReference type="InterPro" id="IPR004358">
    <property type="entry name" value="Sig_transdc_His_kin-like_C"/>
</dbReference>
<evidence type="ECO:0000256" key="7">
    <source>
        <dbReference type="SAM" id="MobiDB-lite"/>
    </source>
</evidence>
<dbReference type="Gene3D" id="2.30.30.40">
    <property type="entry name" value="SH3 Domains"/>
    <property type="match status" value="1"/>
</dbReference>
<dbReference type="InterPro" id="IPR051315">
    <property type="entry name" value="Bact_Chemotaxis_CheA"/>
</dbReference>
<dbReference type="InterPro" id="IPR004105">
    <property type="entry name" value="CheA-like_dim"/>
</dbReference>
<dbReference type="OrthoDB" id="9803176at2"/>
<dbReference type="KEGG" id="gur:Gura_0721"/>
<dbReference type="InterPro" id="IPR036061">
    <property type="entry name" value="CheW-like_dom_sf"/>
</dbReference>
<dbReference type="Pfam" id="PF02518">
    <property type="entry name" value="HATPase_c"/>
    <property type="match status" value="1"/>
</dbReference>
<dbReference type="Gene3D" id="1.20.120.160">
    <property type="entry name" value="HPT domain"/>
    <property type="match status" value="1"/>
</dbReference>
<dbReference type="GO" id="GO:0000155">
    <property type="term" value="F:phosphorelay sensor kinase activity"/>
    <property type="evidence" value="ECO:0007669"/>
    <property type="project" value="InterPro"/>
</dbReference>
<dbReference type="SMART" id="SM00260">
    <property type="entry name" value="CheW"/>
    <property type="match status" value="1"/>
</dbReference>
<dbReference type="Proteomes" id="UP000006695">
    <property type="component" value="Chromosome"/>
</dbReference>
<evidence type="ECO:0000313" key="12">
    <source>
        <dbReference type="Proteomes" id="UP000006695"/>
    </source>
</evidence>
<gene>
    <name evidence="11" type="ordered locus">Gura_0721</name>
</gene>
<protein>
    <recommendedName>
        <fullName evidence="2">histidine kinase</fullName>
        <ecNumber evidence="2">2.7.13.3</ecNumber>
    </recommendedName>
</protein>
<dbReference type="Pfam" id="PF02895">
    <property type="entry name" value="H-kinase_dim"/>
    <property type="match status" value="1"/>
</dbReference>
<dbReference type="RefSeq" id="WP_011937655.1">
    <property type="nucleotide sequence ID" value="NC_009483.1"/>
</dbReference>
<dbReference type="InterPro" id="IPR036097">
    <property type="entry name" value="HisK_dim/P_sf"/>
</dbReference>
<dbReference type="EMBL" id="CP000698">
    <property type="protein sequence ID" value="ABQ24931.1"/>
    <property type="molecule type" value="Genomic_DNA"/>
</dbReference>
<dbReference type="InterPro" id="IPR003594">
    <property type="entry name" value="HATPase_dom"/>
</dbReference>
<dbReference type="SUPFAM" id="SSF55874">
    <property type="entry name" value="ATPase domain of HSP90 chaperone/DNA topoisomerase II/histidine kinase"/>
    <property type="match status" value="1"/>
</dbReference>
<feature type="region of interest" description="Disordered" evidence="7">
    <location>
        <begin position="127"/>
        <end position="166"/>
    </location>
</feature>
<evidence type="ECO:0000256" key="1">
    <source>
        <dbReference type="ARBA" id="ARBA00000085"/>
    </source>
</evidence>
<organism evidence="11 12">
    <name type="scientific">Geotalea uraniireducens (strain Rf4)</name>
    <name type="common">Geobacter uraniireducens</name>
    <dbReference type="NCBI Taxonomy" id="351605"/>
    <lineage>
        <taxon>Bacteria</taxon>
        <taxon>Pseudomonadati</taxon>
        <taxon>Thermodesulfobacteriota</taxon>
        <taxon>Desulfuromonadia</taxon>
        <taxon>Geobacterales</taxon>
        <taxon>Geobacteraceae</taxon>
        <taxon>Geotalea</taxon>
    </lineage>
</organism>
<keyword evidence="4" id="KW-0808">Transferase</keyword>
<dbReference type="PROSITE" id="PS50851">
    <property type="entry name" value="CHEW"/>
    <property type="match status" value="1"/>
</dbReference>
<evidence type="ECO:0000259" key="10">
    <source>
        <dbReference type="PROSITE" id="PS50894"/>
    </source>
</evidence>
<dbReference type="HOGENOM" id="CLU_000650_3_7_7"/>
<reference evidence="11 12" key="1">
    <citation type="submission" date="2007-05" db="EMBL/GenBank/DDBJ databases">
        <title>Complete sequence of Geobacter uraniireducens Rf4.</title>
        <authorList>
            <consortium name="US DOE Joint Genome Institute"/>
            <person name="Copeland A."/>
            <person name="Lucas S."/>
            <person name="Lapidus A."/>
            <person name="Barry K."/>
            <person name="Detter J.C."/>
            <person name="Glavina del Rio T."/>
            <person name="Hammon N."/>
            <person name="Israni S."/>
            <person name="Dalin E."/>
            <person name="Tice H."/>
            <person name="Pitluck S."/>
            <person name="Chertkov O."/>
            <person name="Brettin T."/>
            <person name="Bruce D."/>
            <person name="Han C."/>
            <person name="Schmutz J."/>
            <person name="Larimer F."/>
            <person name="Land M."/>
            <person name="Hauser L."/>
            <person name="Kyrpides N."/>
            <person name="Mikhailova N."/>
            <person name="Shelobolina E."/>
            <person name="Aklujkar M."/>
            <person name="Lovley D."/>
            <person name="Richardson P."/>
        </authorList>
    </citation>
    <scope>NUCLEOTIDE SEQUENCE [LARGE SCALE GENOMIC DNA]</scope>
    <source>
        <strain evidence="11 12">Rf4</strain>
    </source>
</reference>
<feature type="domain" description="Histidine kinase" evidence="8">
    <location>
        <begin position="204"/>
        <end position="413"/>
    </location>
</feature>
<dbReference type="InterPro" id="IPR036641">
    <property type="entry name" value="HPT_dom_sf"/>
</dbReference>
<dbReference type="PROSITE" id="PS50894">
    <property type="entry name" value="HPT"/>
    <property type="match status" value="1"/>
</dbReference>
<dbReference type="AlphaFoldDB" id="A5GBW4"/>
<dbReference type="PROSITE" id="PS50109">
    <property type="entry name" value="HIS_KIN"/>
    <property type="match status" value="1"/>
</dbReference>
<dbReference type="SUPFAM" id="SSF47226">
    <property type="entry name" value="Histidine-containing phosphotransfer domain, HPT domain"/>
    <property type="match status" value="1"/>
</dbReference>
<dbReference type="Pfam" id="PF01627">
    <property type="entry name" value="Hpt"/>
    <property type="match status" value="1"/>
</dbReference>
<dbReference type="PANTHER" id="PTHR43395:SF1">
    <property type="entry name" value="CHEMOTAXIS PROTEIN CHEA"/>
    <property type="match status" value="1"/>
</dbReference>
<dbReference type="EC" id="2.7.13.3" evidence="2"/>
<dbReference type="PANTHER" id="PTHR43395">
    <property type="entry name" value="SENSOR HISTIDINE KINASE CHEA"/>
    <property type="match status" value="1"/>
</dbReference>
<evidence type="ECO:0000256" key="5">
    <source>
        <dbReference type="ARBA" id="ARBA00022777"/>
    </source>
</evidence>
<dbReference type="InterPro" id="IPR008207">
    <property type="entry name" value="Sig_transdc_His_kin_Hpt_dom"/>
</dbReference>
<dbReference type="InterPro" id="IPR005467">
    <property type="entry name" value="His_kinase_dom"/>
</dbReference>
<feature type="domain" description="HPt" evidence="10">
    <location>
        <begin position="1"/>
        <end position="103"/>
    </location>
</feature>
<dbReference type="CDD" id="cd00088">
    <property type="entry name" value="HPT"/>
    <property type="match status" value="1"/>
</dbReference>
<evidence type="ECO:0000313" key="11">
    <source>
        <dbReference type="EMBL" id="ABQ24931.1"/>
    </source>
</evidence>
<dbReference type="SMART" id="SM00073">
    <property type="entry name" value="HPT"/>
    <property type="match status" value="1"/>
</dbReference>
<comment type="catalytic activity">
    <reaction evidence="1">
        <text>ATP + protein L-histidine = ADP + protein N-phospho-L-histidine.</text>
        <dbReference type="EC" id="2.7.13.3"/>
    </reaction>
</comment>
<evidence type="ECO:0000256" key="2">
    <source>
        <dbReference type="ARBA" id="ARBA00012438"/>
    </source>
</evidence>
<dbReference type="GO" id="GO:0006935">
    <property type="term" value="P:chemotaxis"/>
    <property type="evidence" value="ECO:0007669"/>
    <property type="project" value="InterPro"/>
</dbReference>
<feature type="domain" description="CheW-like" evidence="9">
    <location>
        <begin position="415"/>
        <end position="544"/>
    </location>
</feature>
<sequence length="544" mass="59421">MDMSQYRELFISESREHLNSINELIVALEKDAGDRETIDSLFRIAHSIKGMAASMEYADIAELAHKLEDLMDRVRKGALPFDGGAADLLLEGTDLLEAMIADVEQDAPASRDIRGLVQRLINYPPPSTEIPSIKTHKTEQPPPVQPVPLNASGKDEGRQAGSDASQTVRVKTDVLDQLINLTGELITNKYRIMTINSQLGSGSLDEACVELSKLLRGLHDEVMKVRLIPFAAITDRFPRLIRDLAKKSGKEIVFEVEGREIELDRGILEELSDPLIHILRNAVDHGVETTEERLAAGKSSRGKIRLAARREKEQVVITVEDDGRGMDPAKLIASAIEKGVIKQEEGWLLSHREALMLTCVPGFSTAKEVTEISGRGVGMDAVKSAIKALGGNILIDSTLGQGSRITLKLPLTISIIQALVVNCAHLKVAVPVVNIIRTLELKRGLITTEGKHKVFYMGEEAIPLVSLNRIFGLPLSHLTGEAIPVFVSEVKGRKVGLVVDRFIGQQEFFVKPLGRPLVKLKGLTGGAILGNGEVVFILDVANLM</sequence>
<dbReference type="InterPro" id="IPR002545">
    <property type="entry name" value="CheW-lke_dom"/>
</dbReference>
<dbReference type="GO" id="GO:0005737">
    <property type="term" value="C:cytoplasm"/>
    <property type="evidence" value="ECO:0007669"/>
    <property type="project" value="InterPro"/>
</dbReference>
<dbReference type="Pfam" id="PF01584">
    <property type="entry name" value="CheW"/>
    <property type="match status" value="1"/>
</dbReference>
<keyword evidence="3 6" id="KW-0597">Phosphoprotein</keyword>